<feature type="transmembrane region" description="Helical" evidence="5">
    <location>
        <begin position="249"/>
        <end position="271"/>
    </location>
</feature>
<dbReference type="Gene3D" id="1.20.1740.10">
    <property type="entry name" value="Amino acid/polyamine transporter I"/>
    <property type="match status" value="1"/>
</dbReference>
<dbReference type="PIRSF" id="PIRSF006060">
    <property type="entry name" value="AA_transporter"/>
    <property type="match status" value="1"/>
</dbReference>
<evidence type="ECO:0000313" key="8">
    <source>
        <dbReference type="Proteomes" id="UP000031366"/>
    </source>
</evidence>
<dbReference type="PANTHER" id="PTHR42770:SF8">
    <property type="entry name" value="PUTRESCINE IMPORTER PUUP"/>
    <property type="match status" value="1"/>
</dbReference>
<keyword evidence="4 5" id="KW-0472">Membrane</keyword>
<protein>
    <submittedName>
        <fullName evidence="7">Amino acid permease family protein</fullName>
    </submittedName>
</protein>
<evidence type="ECO:0000256" key="5">
    <source>
        <dbReference type="SAM" id="Phobius"/>
    </source>
</evidence>
<reference evidence="7 8" key="1">
    <citation type="journal article" date="2015" name="Infect. Genet. Evol.">
        <title>Genomic sequences of six botulinum neurotoxin-producing strains representing three clostridial species illustrate the mobility and diversity of botulinum neurotoxin genes.</title>
        <authorList>
            <person name="Smith T.J."/>
            <person name="Hill K.K."/>
            <person name="Xie G."/>
            <person name="Foley B.T."/>
            <person name="Williamson C.H."/>
            <person name="Foster J.T."/>
            <person name="Johnson S.L."/>
            <person name="Chertkov O."/>
            <person name="Teshima H."/>
            <person name="Gibbons H.S."/>
            <person name="Johnsky L.A."/>
            <person name="Karavis M.A."/>
            <person name="Smith L.A."/>
        </authorList>
    </citation>
    <scope>NUCLEOTIDE SEQUENCE [LARGE SCALE GENOMIC DNA]</scope>
    <source>
        <strain evidence="7 8">CDC 2741</strain>
    </source>
</reference>
<feature type="transmembrane region" description="Helical" evidence="5">
    <location>
        <begin position="402"/>
        <end position="420"/>
    </location>
</feature>
<feature type="transmembrane region" description="Helical" evidence="5">
    <location>
        <begin position="376"/>
        <end position="395"/>
    </location>
</feature>
<evidence type="ECO:0000256" key="4">
    <source>
        <dbReference type="ARBA" id="ARBA00023136"/>
    </source>
</evidence>
<dbReference type="PANTHER" id="PTHR42770">
    <property type="entry name" value="AMINO ACID TRANSPORTER-RELATED"/>
    <property type="match status" value="1"/>
</dbReference>
<dbReference type="EMBL" id="AYSO01000006">
    <property type="protein sequence ID" value="KIE48505.1"/>
    <property type="molecule type" value="Genomic_DNA"/>
</dbReference>
<evidence type="ECO:0000256" key="3">
    <source>
        <dbReference type="ARBA" id="ARBA00022989"/>
    </source>
</evidence>
<evidence type="ECO:0000259" key="6">
    <source>
        <dbReference type="Pfam" id="PF00324"/>
    </source>
</evidence>
<dbReference type="STRING" id="29341.RSJ17_01145"/>
<keyword evidence="2 5" id="KW-0812">Transmembrane</keyword>
<feature type="transmembrane region" description="Helical" evidence="5">
    <location>
        <begin position="349"/>
        <end position="370"/>
    </location>
</feature>
<feature type="domain" description="Amino acid permease/ SLC12A" evidence="6">
    <location>
        <begin position="55"/>
        <end position="436"/>
    </location>
</feature>
<name>A0A0C1UMR2_9CLOT</name>
<comment type="subcellular location">
    <subcellularLocation>
        <location evidence="1">Membrane</location>
        <topology evidence="1">Multi-pass membrane protein</topology>
    </subcellularLocation>
</comment>
<feature type="transmembrane region" description="Helical" evidence="5">
    <location>
        <begin position="33"/>
        <end position="50"/>
    </location>
</feature>
<dbReference type="GO" id="GO:0055085">
    <property type="term" value="P:transmembrane transport"/>
    <property type="evidence" value="ECO:0007669"/>
    <property type="project" value="InterPro"/>
</dbReference>
<proteinExistence type="predicted"/>
<dbReference type="GO" id="GO:0016020">
    <property type="term" value="C:membrane"/>
    <property type="evidence" value="ECO:0007669"/>
    <property type="project" value="UniProtKB-SubCell"/>
</dbReference>
<gene>
    <name evidence="7" type="ORF">U732_4332</name>
</gene>
<feature type="transmembrane region" description="Helical" evidence="5">
    <location>
        <begin position="100"/>
        <end position="128"/>
    </location>
</feature>
<keyword evidence="8" id="KW-1185">Reference proteome</keyword>
<feature type="transmembrane region" description="Helical" evidence="5">
    <location>
        <begin position="209"/>
        <end position="228"/>
    </location>
</feature>
<dbReference type="RefSeq" id="WP_236887415.1">
    <property type="nucleotide sequence ID" value="NZ_AYSO01000006.1"/>
</dbReference>
<organism evidence="7 8">
    <name type="scientific">Clostridium argentinense CDC 2741</name>
    <dbReference type="NCBI Taxonomy" id="1418104"/>
    <lineage>
        <taxon>Bacteria</taxon>
        <taxon>Bacillati</taxon>
        <taxon>Bacillota</taxon>
        <taxon>Clostridia</taxon>
        <taxon>Eubacteriales</taxon>
        <taxon>Clostridiaceae</taxon>
        <taxon>Clostridium</taxon>
    </lineage>
</organism>
<dbReference type="Proteomes" id="UP000031366">
    <property type="component" value="Unassembled WGS sequence"/>
</dbReference>
<evidence type="ECO:0000313" key="7">
    <source>
        <dbReference type="EMBL" id="KIE48505.1"/>
    </source>
</evidence>
<feature type="transmembrane region" description="Helical" evidence="5">
    <location>
        <begin position="56"/>
        <end position="79"/>
    </location>
</feature>
<dbReference type="AlphaFoldDB" id="A0A0C1UMR2"/>
<feature type="transmembrane region" description="Helical" evidence="5">
    <location>
        <begin position="426"/>
        <end position="445"/>
    </location>
</feature>
<evidence type="ECO:0000256" key="2">
    <source>
        <dbReference type="ARBA" id="ARBA00022692"/>
    </source>
</evidence>
<feature type="transmembrane region" description="Helical" evidence="5">
    <location>
        <begin position="140"/>
        <end position="159"/>
    </location>
</feature>
<accession>A0A0C1UMR2</accession>
<dbReference type="InterPro" id="IPR050367">
    <property type="entry name" value="APC_superfamily"/>
</dbReference>
<comment type="caution">
    <text evidence="7">The sequence shown here is derived from an EMBL/GenBank/DDBJ whole genome shotgun (WGS) entry which is preliminary data.</text>
</comment>
<sequence length="459" mass="49702">MNTEVESIKKTNSQNGNSGYKDELKRVLTLKDLTIYGIAFMTPIAPAYIYGTASQLTGGMLALAYLCAMIAMLFTAYSYGRMAAAFPVAGSTYTYTQRAISPYLGFLAGWCMFMSYVLVPLVVFMVGAAYANVAIPSIPYWVWVLIIGGVTTVVNYFGVEIAAKANLYLVGLMGAIVVIFVFICGKSLLGGVGEGTLLSIKPFYNESTFSISTLIAGGAIACFSFLGFDSITTMAEEAIKPEKDIGKAALISCIVGGLIFIIQAYIIQLVWPDYSSFASSDTALFEVAKLAGGAFLAGLYTFAVVISTLTAGLTGQSSAARLLFGMGRDEVLPKKFFTHLHPKYKTPTYNIFIMCTIGIIGALTLNISLVTELLNFGGLVGFMCVNLSVIVYYFIKKRERKIFSNLIIPALGFIVCFYLWINLSTFALTVGFTWLSLGIVYGIILSKTSKNKLPMISDM</sequence>
<evidence type="ECO:0000256" key="1">
    <source>
        <dbReference type="ARBA" id="ARBA00004141"/>
    </source>
</evidence>
<dbReference type="InterPro" id="IPR004841">
    <property type="entry name" value="AA-permease/SLC12A_dom"/>
</dbReference>
<dbReference type="Pfam" id="PF00324">
    <property type="entry name" value="AA_permease"/>
    <property type="match status" value="1"/>
</dbReference>
<keyword evidence="3 5" id="KW-1133">Transmembrane helix</keyword>
<feature type="transmembrane region" description="Helical" evidence="5">
    <location>
        <begin position="291"/>
        <end position="313"/>
    </location>
</feature>
<feature type="transmembrane region" description="Helical" evidence="5">
    <location>
        <begin position="166"/>
        <end position="189"/>
    </location>
</feature>